<dbReference type="PANTHER" id="PTHR13383">
    <property type="entry name" value="RIBONUCLEASE H2 SUBUNIT B"/>
    <property type="match status" value="1"/>
</dbReference>
<dbReference type="AlphaFoldDB" id="A0AAN7TBS5"/>
<dbReference type="Pfam" id="PF09468">
    <property type="entry name" value="RNase_H2-Ydr279"/>
    <property type="match status" value="1"/>
</dbReference>
<dbReference type="InterPro" id="IPR040456">
    <property type="entry name" value="RNase_H2_suB"/>
</dbReference>
<dbReference type="InterPro" id="IPR041195">
    <property type="entry name" value="Rnh202_N"/>
</dbReference>
<comment type="caution">
    <text evidence="9">The sequence shown here is derived from an EMBL/GenBank/DDBJ whole genome shotgun (WGS) entry which is preliminary data.</text>
</comment>
<evidence type="ECO:0000256" key="4">
    <source>
        <dbReference type="ARBA" id="ARBA00024778"/>
    </source>
</evidence>
<sequence length="415" mass="46244">MKIRAKKTPVAKAQSLSQEITSESTKHTLPPTDQTPPKAFILPSTNNDDGPDISCRFITLPHPATGNPHRYYVDAEKRCYELTKVGPPKKACRSMLLTPETQAHGSSMNEVDGQNGYILQTPDLIIATPIDPLFLLIPALWSADSGKETAGEWATFYDRLFEDDGRGYGHLRSIFLNSDSGKELERTMEISMHAICDNIEMGERSYKLNLDKLATMILRKVQRMVKNGLPASMEEHFVKKPLERPEMSLRREDSSISMIEAETVEGVKQGSIHVDNAKTGVADDQVKHLLRLRTCVTYLATSYLPPTLATRLHPLISDFIDFTPLDIHLVSIAKLKAEASALRFISDNISRKRAGGFDEAALDKAETKKRKKEEDERNKKNVSQGVKRLGKVDTSGMKKMNSFFTKPAAGMKGKG</sequence>
<organism evidence="9 10">
    <name type="scientific">Meristemomyces frigidus</name>
    <dbReference type="NCBI Taxonomy" id="1508187"/>
    <lineage>
        <taxon>Eukaryota</taxon>
        <taxon>Fungi</taxon>
        <taxon>Dikarya</taxon>
        <taxon>Ascomycota</taxon>
        <taxon>Pezizomycotina</taxon>
        <taxon>Dothideomycetes</taxon>
        <taxon>Dothideomycetidae</taxon>
        <taxon>Mycosphaerellales</taxon>
        <taxon>Teratosphaeriaceae</taxon>
        <taxon>Meristemomyces</taxon>
    </lineage>
</organism>
<evidence type="ECO:0000259" key="8">
    <source>
        <dbReference type="Pfam" id="PF17745"/>
    </source>
</evidence>
<proteinExistence type="predicted"/>
<evidence type="ECO:0000256" key="1">
    <source>
        <dbReference type="ARBA" id="ARBA00004123"/>
    </source>
</evidence>
<feature type="domain" description="Ribonuclease H2 subunit B wHTH" evidence="7">
    <location>
        <begin position="134"/>
        <end position="312"/>
    </location>
</feature>
<dbReference type="GO" id="GO:0006401">
    <property type="term" value="P:RNA catabolic process"/>
    <property type="evidence" value="ECO:0007669"/>
    <property type="project" value="TreeGrafter"/>
</dbReference>
<dbReference type="Pfam" id="PF17745">
    <property type="entry name" value="Ydr279_N"/>
    <property type="match status" value="1"/>
</dbReference>
<evidence type="ECO:0000313" key="10">
    <source>
        <dbReference type="Proteomes" id="UP001310890"/>
    </source>
</evidence>
<feature type="region of interest" description="Disordered" evidence="6">
    <location>
        <begin position="1"/>
        <end position="45"/>
    </location>
</feature>
<reference evidence="9" key="1">
    <citation type="submission" date="2023-08" db="EMBL/GenBank/DDBJ databases">
        <title>Black Yeasts Isolated from many extreme environments.</title>
        <authorList>
            <person name="Coleine C."/>
            <person name="Stajich J.E."/>
            <person name="Selbmann L."/>
        </authorList>
    </citation>
    <scope>NUCLEOTIDE SEQUENCE</scope>
    <source>
        <strain evidence="9">CCFEE 5401</strain>
    </source>
</reference>
<dbReference type="PANTHER" id="PTHR13383:SF11">
    <property type="entry name" value="RIBONUCLEASE H2 SUBUNIT B"/>
    <property type="match status" value="1"/>
</dbReference>
<feature type="region of interest" description="Disordered" evidence="6">
    <location>
        <begin position="364"/>
        <end position="392"/>
    </location>
</feature>
<dbReference type="InterPro" id="IPR019024">
    <property type="entry name" value="RNase_H2_suB_wHTH"/>
</dbReference>
<name>A0AAN7TBS5_9PEZI</name>
<gene>
    <name evidence="9" type="ORF">LTR62_007675</name>
</gene>
<evidence type="ECO:0000259" key="7">
    <source>
        <dbReference type="Pfam" id="PF09468"/>
    </source>
</evidence>
<evidence type="ECO:0000313" key="9">
    <source>
        <dbReference type="EMBL" id="KAK5108960.1"/>
    </source>
</evidence>
<comment type="function">
    <text evidence="4">Non catalytic subunit of RNase H2, an endonuclease that specifically degrades the RNA of RNA:DNA hybrids. Participates in DNA replication, possibly by mediating the removal of lagging-strand Okazaki fragment RNA primers during DNA replication. Mediates the excision of single ribonucleotides from DNA:RNA duplexes.</text>
</comment>
<dbReference type="EMBL" id="JAVRRL010000074">
    <property type="protein sequence ID" value="KAK5108960.1"/>
    <property type="molecule type" value="Genomic_DNA"/>
</dbReference>
<dbReference type="Gene3D" id="1.10.20.120">
    <property type="match status" value="1"/>
</dbReference>
<evidence type="ECO:0000256" key="6">
    <source>
        <dbReference type="SAM" id="MobiDB-lite"/>
    </source>
</evidence>
<feature type="domain" description="Rnh202 triple barrel" evidence="8">
    <location>
        <begin position="41"/>
        <end position="131"/>
    </location>
</feature>
<dbReference type="GO" id="GO:0032299">
    <property type="term" value="C:ribonuclease H2 complex"/>
    <property type="evidence" value="ECO:0007669"/>
    <property type="project" value="InterPro"/>
</dbReference>
<comment type="subcellular location">
    <subcellularLocation>
        <location evidence="1">Nucleus</location>
    </subcellularLocation>
</comment>
<accession>A0AAN7TBS5</accession>
<evidence type="ECO:0000256" key="2">
    <source>
        <dbReference type="ARBA" id="ARBA00019062"/>
    </source>
</evidence>
<keyword evidence="3" id="KW-0539">Nucleus</keyword>
<dbReference type="Proteomes" id="UP001310890">
    <property type="component" value="Unassembled WGS sequence"/>
</dbReference>
<evidence type="ECO:0000256" key="3">
    <source>
        <dbReference type="ARBA" id="ARBA00023242"/>
    </source>
</evidence>
<feature type="compositionally biased region" description="Basic and acidic residues" evidence="6">
    <location>
        <begin position="364"/>
        <end position="379"/>
    </location>
</feature>
<dbReference type="GO" id="GO:0005654">
    <property type="term" value="C:nucleoplasm"/>
    <property type="evidence" value="ECO:0007669"/>
    <property type="project" value="TreeGrafter"/>
</dbReference>
<dbReference type="CDD" id="cd09270">
    <property type="entry name" value="RNase_H2-B"/>
    <property type="match status" value="1"/>
</dbReference>
<feature type="compositionally biased region" description="Polar residues" evidence="6">
    <location>
        <begin position="14"/>
        <end position="23"/>
    </location>
</feature>
<evidence type="ECO:0000256" key="5">
    <source>
        <dbReference type="ARBA" id="ARBA00033464"/>
    </source>
</evidence>
<protein>
    <recommendedName>
        <fullName evidence="2">Ribonuclease H2 subunit B</fullName>
    </recommendedName>
    <alternativeName>
        <fullName evidence="5">Ribonuclease HI subunit B</fullName>
    </alternativeName>
</protein>